<dbReference type="SMART" id="SM00220">
    <property type="entry name" value="S_TKc"/>
    <property type="match status" value="1"/>
</dbReference>
<evidence type="ECO:0000256" key="6">
    <source>
        <dbReference type="SAM" id="MobiDB-lite"/>
    </source>
</evidence>
<proteinExistence type="predicted"/>
<evidence type="ECO:0000313" key="9">
    <source>
        <dbReference type="Proteomes" id="UP001165082"/>
    </source>
</evidence>
<dbReference type="PROSITE" id="PS00108">
    <property type="entry name" value="PROTEIN_KINASE_ST"/>
    <property type="match status" value="1"/>
</dbReference>
<dbReference type="InterPro" id="IPR017441">
    <property type="entry name" value="Protein_kinase_ATP_BS"/>
</dbReference>
<feature type="compositionally biased region" description="Acidic residues" evidence="6">
    <location>
        <begin position="1879"/>
        <end position="1888"/>
    </location>
</feature>
<dbReference type="Pfam" id="PF00069">
    <property type="entry name" value="Pkinase"/>
    <property type="match status" value="1"/>
</dbReference>
<organism evidence="8 9">
    <name type="scientific">Triparma retinervis</name>
    <dbReference type="NCBI Taxonomy" id="2557542"/>
    <lineage>
        <taxon>Eukaryota</taxon>
        <taxon>Sar</taxon>
        <taxon>Stramenopiles</taxon>
        <taxon>Ochrophyta</taxon>
        <taxon>Bolidophyceae</taxon>
        <taxon>Parmales</taxon>
        <taxon>Triparmaceae</taxon>
        <taxon>Triparma</taxon>
    </lineage>
</organism>
<dbReference type="CDD" id="cd13999">
    <property type="entry name" value="STKc_MAP3K-like"/>
    <property type="match status" value="1"/>
</dbReference>
<reference evidence="8" key="1">
    <citation type="submission" date="2022-07" db="EMBL/GenBank/DDBJ databases">
        <title>Genome analysis of Parmales, a sister group of diatoms, reveals the evolutionary specialization of diatoms from phago-mixotrophs to photoautotrophs.</title>
        <authorList>
            <person name="Ban H."/>
            <person name="Sato S."/>
            <person name="Yoshikawa S."/>
            <person name="Kazumasa Y."/>
            <person name="Nakamura Y."/>
            <person name="Ichinomiya M."/>
            <person name="Saitoh K."/>
            <person name="Sato N."/>
            <person name="Blanc-Mathieu R."/>
            <person name="Endo H."/>
            <person name="Kuwata A."/>
            <person name="Ogata H."/>
        </authorList>
    </citation>
    <scope>NUCLEOTIDE SEQUENCE</scope>
</reference>
<feature type="compositionally biased region" description="Basic and acidic residues" evidence="6">
    <location>
        <begin position="1889"/>
        <end position="1902"/>
    </location>
</feature>
<evidence type="ECO:0000256" key="1">
    <source>
        <dbReference type="ARBA" id="ARBA00022679"/>
    </source>
</evidence>
<evidence type="ECO:0000256" key="5">
    <source>
        <dbReference type="PROSITE-ProRule" id="PRU10141"/>
    </source>
</evidence>
<dbReference type="EMBL" id="BRXZ01005511">
    <property type="protein sequence ID" value="GMH46237.1"/>
    <property type="molecule type" value="Genomic_DNA"/>
</dbReference>
<keyword evidence="9" id="KW-1185">Reference proteome</keyword>
<dbReference type="PROSITE" id="PS00107">
    <property type="entry name" value="PROTEIN_KINASE_ATP"/>
    <property type="match status" value="1"/>
</dbReference>
<keyword evidence="3" id="KW-0418">Kinase</keyword>
<dbReference type="Proteomes" id="UP001165082">
    <property type="component" value="Unassembled WGS sequence"/>
</dbReference>
<dbReference type="Gene3D" id="3.30.200.20">
    <property type="entry name" value="Phosphorylase Kinase, domain 1"/>
    <property type="match status" value="1"/>
</dbReference>
<feature type="binding site" evidence="5">
    <location>
        <position position="1453"/>
    </location>
    <ligand>
        <name>ATP</name>
        <dbReference type="ChEBI" id="CHEBI:30616"/>
    </ligand>
</feature>
<feature type="compositionally biased region" description="Low complexity" evidence="6">
    <location>
        <begin position="1806"/>
        <end position="1818"/>
    </location>
</feature>
<protein>
    <recommendedName>
        <fullName evidence="7">Protein kinase domain-containing protein</fullName>
    </recommendedName>
</protein>
<dbReference type="PANTHER" id="PTHR44329:SF288">
    <property type="entry name" value="MITOGEN-ACTIVATED PROTEIN KINASE KINASE KINASE 20"/>
    <property type="match status" value="1"/>
</dbReference>
<sequence>MYSPEVIMEKSSNVTVSVIGSLDDETVVDCECDFETNCNNGNATRAFIMDLKGIVSVSDLTVRNCGGSPLVEEAKLLKTPLHELPLPRDVWDGVSSDNSNTRRSRLGGGILIETYERLKPWQMQHSLNVTNTHFLNNRGSRGGAVAIAGTENKVFLHNNSYTNNYADISGGAVHFQVLVEIPSASSPHLVGGLSVTSSSFSSNSVDQEIGHGGALSVYGGNAVIGEIASDAKLTWTNRLHIADSDFYNNTAFMGGALFATGDTTDSDPAQVSPTIIVHDASELRLVSDVIETTSFRENIAEVQGGGVSLMHLYGGITVRNSILQNNKAKGLVMCPQGDETCAGAGGGMISVYAPLTMVDSVFVNNTAETNTEFPPRAGGLFAFYDTHGTFDPQDDVCPRALVLTGGQFFGNVAYSKTSSSSTGGAIWMNGGASIKNAIFKGNMAASETIHSLEYNAGGAIYVQRSGAIIPDKNLTDGPIKMDNNTFIANEVKPGGYGGAIFAKGSTEIELINQRFYNNVVTSSQRIKSAGGAVAFVSGVTSTITMCLFEGNSAVPYQGQTSIIHVSGATMPMPDGLSGEAGALFLEASSSVVQATTFKNNFCSSGGSDQGASGGAVSVISFLEDAAAAYKPFFPRQPVFREVKFISNSADSADKQGLSIADKSSGVGGAVHILSAAPEFLDCVFTDNTARAGGSKVSLGGAVALRYAYAAYSAEENADPSFNLPSSILYTPEERAFYNKAPKFIGCNFTNNRAVGEDSEGNYASSTLSIMQSGRGGAIGAVASMPFVSNSTFMGNTATARSRSIVPSLGGAVYLDYDSEGCFVFSEFDSNSAANGAGSEICSISVGTVDDDGDEELLESSVNSSLSFRSCKFSRSSSQLPSTRLGWPAMLIFGGTSKLLDCKFQDKASVIVAGPGFKDIFGPYLDDVVLAPAKLDVGGSVDASQVDIFSWNADLAFSSNETTTLDGLKVVNGTVSSSSGITVEGSAWIFGATLCGCDRGADHLTLSSLSSPPIFKVASNLTFGRPDESILPSSFIENYPKVNSNSFKNIFSKHVPIVIDNLEIQVAGIEPNKTMGGELSVSIPLIHLNNSASINIKDGGKLHLETATTIEEHINPLGSPALVVQGIINHTMSDKDTMASLTVVGDFQMLLPGGTLTVELPSVKDWNGPIWKIDGDAYIEGFLFMSFADGAEIDEYQNWTIGTYTLPSHESNEQNIKVVNPSGPGVKLLPKINQIDGGKSITIHVASITCSEIIHYHPDDVPCYACLQKKSGCTYCGQDNGENACQDAAAADALPFGSCSSTNCCSGECSDHGVCNEEDEEPVCECEWFFEGRSCDIISTSGTLVLTCGVSLTLLCLISVAYYQFHNRTKREVVENALEELRVGLLASEDNNHENGKKGSIHVGSNYIQDLQQQLLLKDVAVPIEEVNVGEEIGSGTYGVVYKGTFRGSAVAVKMVRAWGMGDAEIENFKKEAYLMSKLRHPNIVLIMGIAMKNLTSARTFSSSSRASDDRDMEERPSSVESLYILSEYMERGSLADVMEIVREEERQYADSRGISTSSAGTSSNNGGVGWNYELILACALQAARGMQYLHNSTPPICHRDLKSSNLVVDDHWVVKVTDFGVSRMLDGNGEGNVRDSNGGGVSPNNLVMRESTFNSVMTGNIGTTAWAAPEILVSGADAYGSYSLKVDVYSFGVVLWELWERESPFKEFTSRFDMADAIRKGARPQLSKDCPKVYATLYEECVRTIPSKRPNFTAIVKTLKEELTRLREEGGGTASEATGRGRLDSITAPWRGISFDRGGVGGGLRAGSKNSSSSASGEAELKHGGGSWTGNGVDEAAPTTPIRMPLPYARKHSIVNNVLSSPVLSPFFAKRPENYQELESDELDEFDNFEPRRNNNGERKSF</sequence>
<dbReference type="GO" id="GO:0005524">
    <property type="term" value="F:ATP binding"/>
    <property type="evidence" value="ECO:0007669"/>
    <property type="project" value="UniProtKB-UniRule"/>
</dbReference>
<evidence type="ECO:0000259" key="7">
    <source>
        <dbReference type="PROSITE" id="PS50011"/>
    </source>
</evidence>
<feature type="region of interest" description="Disordered" evidence="6">
    <location>
        <begin position="1804"/>
        <end position="1836"/>
    </location>
</feature>
<dbReference type="PANTHER" id="PTHR44329">
    <property type="entry name" value="SERINE/THREONINE-PROTEIN KINASE TNNI3K-RELATED"/>
    <property type="match status" value="1"/>
</dbReference>
<dbReference type="PROSITE" id="PS50011">
    <property type="entry name" value="PROTEIN_KINASE_DOM"/>
    <property type="match status" value="1"/>
</dbReference>
<comment type="caution">
    <text evidence="8">The sequence shown here is derived from an EMBL/GenBank/DDBJ whole genome shotgun (WGS) entry which is preliminary data.</text>
</comment>
<accession>A0A9W6Z7K9</accession>
<name>A0A9W6Z7K9_9STRA</name>
<keyword evidence="4 5" id="KW-0067">ATP-binding</keyword>
<dbReference type="Gene3D" id="1.10.510.10">
    <property type="entry name" value="Transferase(Phosphotransferase) domain 1"/>
    <property type="match status" value="1"/>
</dbReference>
<keyword evidence="1" id="KW-0808">Transferase</keyword>
<dbReference type="InterPro" id="IPR011009">
    <property type="entry name" value="Kinase-like_dom_sf"/>
</dbReference>
<dbReference type="InterPro" id="IPR000719">
    <property type="entry name" value="Prot_kinase_dom"/>
</dbReference>
<dbReference type="InterPro" id="IPR000742">
    <property type="entry name" value="EGF"/>
</dbReference>
<evidence type="ECO:0000256" key="4">
    <source>
        <dbReference type="ARBA" id="ARBA00022840"/>
    </source>
</evidence>
<feature type="domain" description="Protein kinase" evidence="7">
    <location>
        <begin position="1426"/>
        <end position="1763"/>
    </location>
</feature>
<dbReference type="InterPro" id="IPR051681">
    <property type="entry name" value="Ser/Thr_Kinases-Pseudokinases"/>
</dbReference>
<feature type="region of interest" description="Disordered" evidence="6">
    <location>
        <begin position="1879"/>
        <end position="1902"/>
    </location>
</feature>
<dbReference type="PROSITE" id="PS00022">
    <property type="entry name" value="EGF_1"/>
    <property type="match status" value="1"/>
</dbReference>
<evidence type="ECO:0000256" key="2">
    <source>
        <dbReference type="ARBA" id="ARBA00022741"/>
    </source>
</evidence>
<keyword evidence="2 5" id="KW-0547">Nucleotide-binding</keyword>
<dbReference type="SUPFAM" id="SSF51126">
    <property type="entry name" value="Pectin lyase-like"/>
    <property type="match status" value="3"/>
</dbReference>
<dbReference type="OrthoDB" id="191711at2759"/>
<dbReference type="InterPro" id="IPR011050">
    <property type="entry name" value="Pectin_lyase_fold/virulence"/>
</dbReference>
<evidence type="ECO:0000313" key="8">
    <source>
        <dbReference type="EMBL" id="GMH46237.1"/>
    </source>
</evidence>
<evidence type="ECO:0000256" key="3">
    <source>
        <dbReference type="ARBA" id="ARBA00022777"/>
    </source>
</evidence>
<gene>
    <name evidence="8" type="ORF">TrRE_jg12290</name>
</gene>
<dbReference type="SUPFAM" id="SSF56112">
    <property type="entry name" value="Protein kinase-like (PK-like)"/>
    <property type="match status" value="1"/>
</dbReference>
<dbReference type="InterPro" id="IPR008271">
    <property type="entry name" value="Ser/Thr_kinase_AS"/>
</dbReference>
<dbReference type="GO" id="GO:0004674">
    <property type="term" value="F:protein serine/threonine kinase activity"/>
    <property type="evidence" value="ECO:0007669"/>
    <property type="project" value="TreeGrafter"/>
</dbReference>